<dbReference type="Gene3D" id="3.40.190.290">
    <property type="match status" value="1"/>
</dbReference>
<evidence type="ECO:0000313" key="7">
    <source>
        <dbReference type="Proteomes" id="UP001055156"/>
    </source>
</evidence>
<evidence type="ECO:0000256" key="3">
    <source>
        <dbReference type="ARBA" id="ARBA00023125"/>
    </source>
</evidence>
<dbReference type="Gene3D" id="1.10.10.10">
    <property type="entry name" value="Winged helix-like DNA-binding domain superfamily/Winged helix DNA-binding domain"/>
    <property type="match status" value="1"/>
</dbReference>
<sequence length="306" mass="32683">MQGPGTPTLDQLTVFLTVVEAGSFAAAGRKLNRATSVISYAIANLELQLGLPLFDRESTRRPQLTEAGRAVLAEARTVSHSIGALRAKVRGLLGGLESEVSFVVEVMLPTARLVDALQAFRETFPTVDLRLHVESLGAVTQYVNEGRAVIGITGPIETGIDTMERIAVGSVEMVPVAAPLHPLAQASANLPGAVRDHVQLVLSDRSPLTAGRDFAVLATHTWRLADLSAKHALLLAGIGWGSLPLPMIEADLAAGRLKRLAIPEAVQRRLAFSAIYRTDTPPGPAASWLIRRFVEQAEETETRAAS</sequence>
<comment type="similarity">
    <text evidence="1">Belongs to the LysR transcriptional regulatory family.</text>
</comment>
<dbReference type="PANTHER" id="PTHR30126:SF91">
    <property type="entry name" value="LYSR FAMILY TRANSCRIPTIONAL REGULATOR"/>
    <property type="match status" value="1"/>
</dbReference>
<proteinExistence type="inferred from homology"/>
<protein>
    <submittedName>
        <fullName evidence="6">HTH-type transcriptional regulator YhaJ</fullName>
    </submittedName>
</protein>
<keyword evidence="4" id="KW-0804">Transcription</keyword>
<dbReference type="Pfam" id="PF03466">
    <property type="entry name" value="LysR_substrate"/>
    <property type="match status" value="1"/>
</dbReference>
<organism evidence="6 7">
    <name type="scientific">Methylobacterium organophilum</name>
    <dbReference type="NCBI Taxonomy" id="410"/>
    <lineage>
        <taxon>Bacteria</taxon>
        <taxon>Pseudomonadati</taxon>
        <taxon>Pseudomonadota</taxon>
        <taxon>Alphaproteobacteria</taxon>
        <taxon>Hyphomicrobiales</taxon>
        <taxon>Methylobacteriaceae</taxon>
        <taxon>Methylobacterium</taxon>
    </lineage>
</organism>
<comment type="caution">
    <text evidence="6">The sequence shown here is derived from an EMBL/GenBank/DDBJ whole genome shotgun (WGS) entry which is preliminary data.</text>
</comment>
<reference evidence="6" key="2">
    <citation type="submission" date="2021-08" db="EMBL/GenBank/DDBJ databases">
        <authorList>
            <person name="Tani A."/>
            <person name="Ola A."/>
            <person name="Ogura Y."/>
            <person name="Katsura K."/>
            <person name="Hayashi T."/>
        </authorList>
    </citation>
    <scope>NUCLEOTIDE SEQUENCE</scope>
    <source>
        <strain evidence="6">NBRC 15689</strain>
    </source>
</reference>
<evidence type="ECO:0000256" key="2">
    <source>
        <dbReference type="ARBA" id="ARBA00023015"/>
    </source>
</evidence>
<dbReference type="EMBL" id="BPQV01000014">
    <property type="protein sequence ID" value="GJE29285.1"/>
    <property type="molecule type" value="Genomic_DNA"/>
</dbReference>
<keyword evidence="7" id="KW-1185">Reference proteome</keyword>
<dbReference type="Proteomes" id="UP001055156">
    <property type="component" value="Unassembled WGS sequence"/>
</dbReference>
<dbReference type="RefSeq" id="WP_238313616.1">
    <property type="nucleotide sequence ID" value="NZ_BPQV01000014.1"/>
</dbReference>
<keyword evidence="3" id="KW-0238">DNA-binding</keyword>
<keyword evidence="2" id="KW-0805">Transcription regulation</keyword>
<reference evidence="6" key="1">
    <citation type="journal article" date="2021" name="Front. Microbiol.">
        <title>Comprehensive Comparative Genomics and Phenotyping of Methylobacterium Species.</title>
        <authorList>
            <person name="Alessa O."/>
            <person name="Ogura Y."/>
            <person name="Fujitani Y."/>
            <person name="Takami H."/>
            <person name="Hayashi T."/>
            <person name="Sahin N."/>
            <person name="Tani A."/>
        </authorList>
    </citation>
    <scope>NUCLEOTIDE SEQUENCE</scope>
    <source>
        <strain evidence="6">NBRC 15689</strain>
    </source>
</reference>
<evidence type="ECO:0000256" key="4">
    <source>
        <dbReference type="ARBA" id="ARBA00023163"/>
    </source>
</evidence>
<name>A0ABQ4TEE0_METOR</name>
<feature type="domain" description="HTH lysR-type" evidence="5">
    <location>
        <begin position="7"/>
        <end position="65"/>
    </location>
</feature>
<accession>A0ABQ4TEE0</accession>
<evidence type="ECO:0000259" key="5">
    <source>
        <dbReference type="PROSITE" id="PS50931"/>
    </source>
</evidence>
<dbReference type="SUPFAM" id="SSF46785">
    <property type="entry name" value="Winged helix' DNA-binding domain"/>
    <property type="match status" value="1"/>
</dbReference>
<dbReference type="PROSITE" id="PS50931">
    <property type="entry name" value="HTH_LYSR"/>
    <property type="match status" value="1"/>
</dbReference>
<dbReference type="PANTHER" id="PTHR30126">
    <property type="entry name" value="HTH-TYPE TRANSCRIPTIONAL REGULATOR"/>
    <property type="match status" value="1"/>
</dbReference>
<dbReference type="InterPro" id="IPR000847">
    <property type="entry name" value="LysR_HTH_N"/>
</dbReference>
<dbReference type="InterPro" id="IPR036390">
    <property type="entry name" value="WH_DNA-bd_sf"/>
</dbReference>
<gene>
    <name evidence="6" type="primary">yhaJ</name>
    <name evidence="6" type="ORF">LKMONMHP_4164</name>
</gene>
<evidence type="ECO:0000256" key="1">
    <source>
        <dbReference type="ARBA" id="ARBA00009437"/>
    </source>
</evidence>
<dbReference type="SUPFAM" id="SSF53850">
    <property type="entry name" value="Periplasmic binding protein-like II"/>
    <property type="match status" value="1"/>
</dbReference>
<dbReference type="InterPro" id="IPR036388">
    <property type="entry name" value="WH-like_DNA-bd_sf"/>
</dbReference>
<dbReference type="InterPro" id="IPR005119">
    <property type="entry name" value="LysR_subst-bd"/>
</dbReference>
<evidence type="ECO:0000313" key="6">
    <source>
        <dbReference type="EMBL" id="GJE29285.1"/>
    </source>
</evidence>
<dbReference type="Pfam" id="PF00126">
    <property type="entry name" value="HTH_1"/>
    <property type="match status" value="1"/>
</dbReference>